<dbReference type="PROSITE" id="PS51257">
    <property type="entry name" value="PROKAR_LIPOPROTEIN"/>
    <property type="match status" value="1"/>
</dbReference>
<dbReference type="OrthoDB" id="6554624at2"/>
<sequence>MLILKNIKKNKIFFKIIITCQILNLFLMASCSLKNVENNNNILFEKSKKELKKLIIPKGITLPKKNKEYEIPYVDKDLEKKNHDILPPI</sequence>
<gene>
    <name evidence="2" type="ORF">ATN01_00465</name>
</gene>
<keyword evidence="1" id="KW-0812">Transmembrane</keyword>
<protein>
    <recommendedName>
        <fullName evidence="4">Lipoprotein</fullName>
    </recommendedName>
</protein>
<accession>A0A1B2H8C9</accession>
<dbReference type="EMBL" id="CP013259">
    <property type="protein sequence ID" value="ANZ22336.1"/>
    <property type="molecule type" value="Genomic_DNA"/>
</dbReference>
<organism evidence="2 3">
    <name type="scientific">Buchnera aphidicola subsp. Diuraphis noxia</name>
    <dbReference type="NCBI Taxonomy" id="118101"/>
    <lineage>
        <taxon>Bacteria</taxon>
        <taxon>Pseudomonadati</taxon>
        <taxon>Pseudomonadota</taxon>
        <taxon>Gammaproteobacteria</taxon>
        <taxon>Enterobacterales</taxon>
        <taxon>Erwiniaceae</taxon>
        <taxon>Buchnera</taxon>
    </lineage>
</organism>
<proteinExistence type="predicted"/>
<dbReference type="AlphaFoldDB" id="A0A1B2H8C9"/>
<reference evidence="2 3" key="1">
    <citation type="submission" date="2015-11" db="EMBL/GenBank/DDBJ databases">
        <title>The complete genome of Buchnera aphidicola from Diuraphis noxia biotype SAM.</title>
        <authorList>
            <person name="Burger N.F.V."/>
            <person name="Oberholster A.-M."/>
        </authorList>
    </citation>
    <scope>NUCLEOTIDE SEQUENCE [LARGE SCALE GENOMIC DNA]</scope>
    <source>
        <strain evidence="2">SAM</strain>
    </source>
</reference>
<evidence type="ECO:0000313" key="2">
    <source>
        <dbReference type="EMBL" id="ANZ22336.1"/>
    </source>
</evidence>
<evidence type="ECO:0000256" key="1">
    <source>
        <dbReference type="SAM" id="Phobius"/>
    </source>
</evidence>
<name>A0A1B2H8C9_BUCDN</name>
<feature type="transmembrane region" description="Helical" evidence="1">
    <location>
        <begin position="12"/>
        <end position="30"/>
    </location>
</feature>
<evidence type="ECO:0000313" key="3">
    <source>
        <dbReference type="Proteomes" id="UP000093070"/>
    </source>
</evidence>
<keyword evidence="1" id="KW-1133">Transmembrane helix</keyword>
<dbReference type="RefSeq" id="WP_075433156.1">
    <property type="nucleotide sequence ID" value="NZ_CP013259.1"/>
</dbReference>
<evidence type="ECO:0008006" key="4">
    <source>
        <dbReference type="Google" id="ProtNLM"/>
    </source>
</evidence>
<keyword evidence="1" id="KW-0472">Membrane</keyword>
<dbReference type="Proteomes" id="UP000093070">
    <property type="component" value="Chromosome"/>
</dbReference>